<feature type="non-terminal residue" evidence="1">
    <location>
        <position position="38"/>
    </location>
</feature>
<proteinExistence type="predicted"/>
<name>X1BLY4_9ZZZZ</name>
<sequence>MGIDLAIVPRFIYPVNDNFHDHIKDRDTIYLIDYIDAP</sequence>
<comment type="caution">
    <text evidence="1">The sequence shown here is derived from an EMBL/GenBank/DDBJ whole genome shotgun (WGS) entry which is preliminary data.</text>
</comment>
<dbReference type="AlphaFoldDB" id="X1BLY4"/>
<organism evidence="1">
    <name type="scientific">marine sediment metagenome</name>
    <dbReference type="NCBI Taxonomy" id="412755"/>
    <lineage>
        <taxon>unclassified sequences</taxon>
        <taxon>metagenomes</taxon>
        <taxon>ecological metagenomes</taxon>
    </lineage>
</organism>
<protein>
    <submittedName>
        <fullName evidence="1">Uncharacterized protein</fullName>
    </submittedName>
</protein>
<accession>X1BLY4</accession>
<reference evidence="1" key="1">
    <citation type="journal article" date="2014" name="Front. Microbiol.">
        <title>High frequency of phylogenetically diverse reductive dehalogenase-homologous genes in deep subseafloor sedimentary metagenomes.</title>
        <authorList>
            <person name="Kawai M."/>
            <person name="Futagami T."/>
            <person name="Toyoda A."/>
            <person name="Takaki Y."/>
            <person name="Nishi S."/>
            <person name="Hori S."/>
            <person name="Arai W."/>
            <person name="Tsubouchi T."/>
            <person name="Morono Y."/>
            <person name="Uchiyama I."/>
            <person name="Ito T."/>
            <person name="Fujiyama A."/>
            <person name="Inagaki F."/>
            <person name="Takami H."/>
        </authorList>
    </citation>
    <scope>NUCLEOTIDE SEQUENCE</scope>
    <source>
        <strain evidence="1">Expedition CK06-06</strain>
    </source>
</reference>
<dbReference type="EMBL" id="BART01019768">
    <property type="protein sequence ID" value="GAG95985.1"/>
    <property type="molecule type" value="Genomic_DNA"/>
</dbReference>
<gene>
    <name evidence="1" type="ORF">S01H4_36898</name>
</gene>
<evidence type="ECO:0000313" key="1">
    <source>
        <dbReference type="EMBL" id="GAG95985.1"/>
    </source>
</evidence>